<proteinExistence type="predicted"/>
<protein>
    <submittedName>
        <fullName evidence="3">DNA mismatch repair protein MutS</fullName>
    </submittedName>
</protein>
<dbReference type="InterPro" id="IPR036063">
    <property type="entry name" value="Smr_dom_sf"/>
</dbReference>
<feature type="domain" description="Smr" evidence="2">
    <location>
        <begin position="147"/>
        <end position="228"/>
    </location>
</feature>
<reference evidence="3 4" key="1">
    <citation type="submission" date="2018-11" db="EMBL/GenBank/DDBJ databases">
        <title>Genome sequencing of Lautropia sp. KCOM 2505 (= ChDC F240).</title>
        <authorList>
            <person name="Kook J.-K."/>
            <person name="Park S.-N."/>
            <person name="Lim Y.K."/>
        </authorList>
    </citation>
    <scope>NUCLEOTIDE SEQUENCE [LARGE SCALE GENOMIC DNA]</scope>
    <source>
        <strain evidence="3 4">KCOM 2505</strain>
    </source>
</reference>
<keyword evidence="4" id="KW-1185">Reference proteome</keyword>
<accession>A0A3R8T4K6</accession>
<evidence type="ECO:0000313" key="4">
    <source>
        <dbReference type="Proteomes" id="UP000270261"/>
    </source>
</evidence>
<dbReference type="OrthoDB" id="9808881at2"/>
<dbReference type="InterPro" id="IPR002625">
    <property type="entry name" value="Smr_dom"/>
</dbReference>
<name>A0A3R8T4K6_9BURK</name>
<feature type="region of interest" description="Disordered" evidence="1">
    <location>
        <begin position="1"/>
        <end position="21"/>
    </location>
</feature>
<gene>
    <name evidence="3" type="ORF">EHV23_04195</name>
</gene>
<comment type="caution">
    <text evidence="3">The sequence shown here is derived from an EMBL/GenBank/DDBJ whole genome shotgun (WGS) entry which is preliminary data.</text>
</comment>
<dbReference type="Pfam" id="PF01713">
    <property type="entry name" value="Smr"/>
    <property type="match status" value="1"/>
</dbReference>
<dbReference type="EMBL" id="RRUE01000001">
    <property type="protein sequence ID" value="RRN46086.1"/>
    <property type="molecule type" value="Genomic_DNA"/>
</dbReference>
<evidence type="ECO:0000256" key="1">
    <source>
        <dbReference type="SAM" id="MobiDB-lite"/>
    </source>
</evidence>
<feature type="region of interest" description="Disordered" evidence="1">
    <location>
        <begin position="231"/>
        <end position="250"/>
    </location>
</feature>
<dbReference type="AlphaFoldDB" id="A0A3R8T4K6"/>
<feature type="compositionally biased region" description="Basic and acidic residues" evidence="1">
    <location>
        <begin position="240"/>
        <end position="250"/>
    </location>
</feature>
<dbReference type="SMART" id="SM00463">
    <property type="entry name" value="SMR"/>
    <property type="match status" value="1"/>
</dbReference>
<feature type="compositionally biased region" description="Basic and acidic residues" evidence="1">
    <location>
        <begin position="77"/>
        <end position="98"/>
    </location>
</feature>
<dbReference type="SUPFAM" id="SSF160443">
    <property type="entry name" value="SMR domain-like"/>
    <property type="match status" value="1"/>
</dbReference>
<dbReference type="Gene3D" id="3.30.1370.110">
    <property type="match status" value="1"/>
</dbReference>
<dbReference type="PANTHER" id="PTHR35562:SF2">
    <property type="entry name" value="DNA ENDONUCLEASE SMRA-RELATED"/>
    <property type="match status" value="1"/>
</dbReference>
<feature type="region of interest" description="Disordered" evidence="1">
    <location>
        <begin position="68"/>
        <end position="99"/>
    </location>
</feature>
<dbReference type="PROSITE" id="PS50828">
    <property type="entry name" value="SMR"/>
    <property type="match status" value="1"/>
</dbReference>
<evidence type="ECO:0000259" key="2">
    <source>
        <dbReference type="PROSITE" id="PS50828"/>
    </source>
</evidence>
<evidence type="ECO:0000313" key="3">
    <source>
        <dbReference type="EMBL" id="RRN46086.1"/>
    </source>
</evidence>
<organism evidence="3 4">
    <name type="scientific">Lautropia dentalis</name>
    <dbReference type="NCBI Taxonomy" id="2490857"/>
    <lineage>
        <taxon>Bacteria</taxon>
        <taxon>Pseudomonadati</taxon>
        <taxon>Pseudomonadota</taxon>
        <taxon>Betaproteobacteria</taxon>
        <taxon>Burkholderiales</taxon>
        <taxon>Burkholderiaceae</taxon>
        <taxon>Lautropia</taxon>
    </lineage>
</organism>
<dbReference type="Proteomes" id="UP000270261">
    <property type="component" value="Unassembled WGS sequence"/>
</dbReference>
<dbReference type="PANTHER" id="PTHR35562">
    <property type="entry name" value="DNA ENDONUCLEASE SMRA-RELATED"/>
    <property type="match status" value="1"/>
</dbReference>
<sequence length="250" mass="27250">MGKKDKSPTAPPAPGPASFPARLGLADLGRVASALKAQAAAERAAAEARRREAARIRAEADIFLREVADVTPLPPTGRREPETRHRTPRARQRERDEQEALAQSLSDEIGIEQLLEVDEQLSFRRAGVGADALARLRRGEWTVQAQLDLHGLRTDGAREQVVYFIGQAHRAGLRCVRVIHGKGLGSEGRQPVLKDKVPRWLHQQQEVIAFCQAPPFAGGAGALLVLLRQASKPGGSSRDTSSRERPGRAR</sequence>